<sequence length="201" mass="22320">MDALARHFEALYRSFDDPWNVRGAWYERRKRALLLASLGRARYGHALEVGCGNGDMTLALAGRCRRVTAVDVATTAIHRCREHMLANHARGVEAMARQLPDAWPAVPPGGFDLMVISEMGYYLDDDALARFLAQTRASLRPGAELIACHWRGHFDDRRQPTDALHDRLGALSGATPLFSHTESAFRLDAWAMGFATGEADQ</sequence>
<dbReference type="AlphaFoldDB" id="A0A0X8P4F4"/>
<dbReference type="Gene3D" id="3.40.50.150">
    <property type="entry name" value="Vaccinia Virus protein VP39"/>
    <property type="match status" value="1"/>
</dbReference>
<proteinExistence type="predicted"/>
<dbReference type="PANTHER" id="PTHR43464">
    <property type="entry name" value="METHYLTRANSFERASE"/>
    <property type="match status" value="1"/>
</dbReference>
<reference evidence="5" key="1">
    <citation type="submission" date="2015-12" db="EMBL/GenBank/DDBJ databases">
        <title>FDA dAtabase for Regulatory Grade micrObial Sequences (FDA-ARGOS): Supporting development and validation of Infectious Disease Dx tests.</title>
        <authorList>
            <person name="Case J."/>
            <person name="Tallon L."/>
            <person name="Sadzewicz L."/>
            <person name="Sengamalay N."/>
            <person name="Ott S."/>
            <person name="Godinez A."/>
            <person name="Nagaraj S."/>
            <person name="Nadendla S."/>
            <person name="Sichtig H."/>
        </authorList>
    </citation>
    <scope>NUCLEOTIDE SEQUENCE [LARGE SCALE GENOMIC DNA]</scope>
    <source>
        <strain evidence="5">FDAARGOS_147</strain>
    </source>
</reference>
<evidence type="ECO:0000256" key="3">
    <source>
        <dbReference type="ARBA" id="ARBA00022691"/>
    </source>
</evidence>
<dbReference type="GO" id="GO:0008757">
    <property type="term" value="F:S-adenosylmethionine-dependent methyltransferase activity"/>
    <property type="evidence" value="ECO:0007669"/>
    <property type="project" value="InterPro"/>
</dbReference>
<dbReference type="EMBL" id="CP014060">
    <property type="protein sequence ID" value="AMG39690.1"/>
    <property type="molecule type" value="Genomic_DNA"/>
</dbReference>
<dbReference type="PANTHER" id="PTHR43464:SF19">
    <property type="entry name" value="UBIQUINONE BIOSYNTHESIS O-METHYLTRANSFERASE, MITOCHONDRIAL"/>
    <property type="match status" value="1"/>
</dbReference>
<dbReference type="SUPFAM" id="SSF53335">
    <property type="entry name" value="S-adenosyl-L-methionine-dependent methyltransferases"/>
    <property type="match status" value="1"/>
</dbReference>
<dbReference type="GO" id="GO:0032259">
    <property type="term" value="P:methylation"/>
    <property type="evidence" value="ECO:0007669"/>
    <property type="project" value="UniProtKB-KW"/>
</dbReference>
<evidence type="ECO:0000256" key="1">
    <source>
        <dbReference type="ARBA" id="ARBA00022603"/>
    </source>
</evidence>
<evidence type="ECO:0000256" key="2">
    <source>
        <dbReference type="ARBA" id="ARBA00022679"/>
    </source>
</evidence>
<dbReference type="InterPro" id="IPR008715">
    <property type="entry name" value="SAM-MeTfrase_NodS-like"/>
</dbReference>
<organism evidence="4 5">
    <name type="scientific">Alcaligenes xylosoxydans xylosoxydans</name>
    <name type="common">Achromobacter xylosoxidans</name>
    <dbReference type="NCBI Taxonomy" id="85698"/>
    <lineage>
        <taxon>Bacteria</taxon>
        <taxon>Pseudomonadati</taxon>
        <taxon>Pseudomonadota</taxon>
        <taxon>Betaproteobacteria</taxon>
        <taxon>Burkholderiales</taxon>
        <taxon>Alcaligenaceae</taxon>
        <taxon>Achromobacter</taxon>
    </lineage>
</organism>
<keyword evidence="2 4" id="KW-0808">Transferase</keyword>
<dbReference type="CDD" id="cd02440">
    <property type="entry name" value="AdoMet_MTases"/>
    <property type="match status" value="1"/>
</dbReference>
<protein>
    <submittedName>
        <fullName evidence="4">Methyltransferase domain-containing protein</fullName>
    </submittedName>
</protein>
<gene>
    <name evidence="4" type="ORF">AL504_29040</name>
</gene>
<evidence type="ECO:0000313" key="5">
    <source>
        <dbReference type="Proteomes" id="UP000060602"/>
    </source>
</evidence>
<accession>A0A0X8P4F4</accession>
<dbReference type="RefSeq" id="WP_061074006.1">
    <property type="nucleotide sequence ID" value="NZ_CP014060.2"/>
</dbReference>
<dbReference type="GO" id="GO:0009312">
    <property type="term" value="P:oligosaccharide biosynthetic process"/>
    <property type="evidence" value="ECO:0007669"/>
    <property type="project" value="InterPro"/>
</dbReference>
<dbReference type="InterPro" id="IPR029063">
    <property type="entry name" value="SAM-dependent_MTases_sf"/>
</dbReference>
<name>A0A0X8P4F4_ALCXX</name>
<dbReference type="Proteomes" id="UP000060602">
    <property type="component" value="Chromosome"/>
</dbReference>
<keyword evidence="3" id="KW-0949">S-adenosyl-L-methionine</keyword>
<dbReference type="Pfam" id="PF05401">
    <property type="entry name" value="NodS"/>
    <property type="match status" value="1"/>
</dbReference>
<evidence type="ECO:0000313" key="4">
    <source>
        <dbReference type="EMBL" id="AMG39690.1"/>
    </source>
</evidence>
<keyword evidence="1 4" id="KW-0489">Methyltransferase</keyword>